<dbReference type="Pfam" id="PF08212">
    <property type="entry name" value="Lipocalin_2"/>
    <property type="match status" value="1"/>
</dbReference>
<feature type="signal peptide" evidence="3">
    <location>
        <begin position="1"/>
        <end position="19"/>
    </location>
</feature>
<keyword evidence="3" id="KW-0732">Signal</keyword>
<proteinExistence type="inferred from homology"/>
<dbReference type="InterPro" id="IPR022271">
    <property type="entry name" value="Lipocalin_ApoD"/>
</dbReference>
<dbReference type="Gene3D" id="2.40.128.20">
    <property type="match status" value="1"/>
</dbReference>
<reference evidence="5" key="1">
    <citation type="submission" date="2019-06" db="EMBL/GenBank/DDBJ databases">
        <authorList>
            <person name="Zheng W."/>
        </authorList>
    </citation>
    <scope>NUCLEOTIDE SEQUENCE</scope>
    <source>
        <strain evidence="5">QDHG01</strain>
    </source>
</reference>
<evidence type="ECO:0000313" key="5">
    <source>
        <dbReference type="EMBL" id="TNV75733.1"/>
    </source>
</evidence>
<evidence type="ECO:0000256" key="1">
    <source>
        <dbReference type="ARBA" id="ARBA00006889"/>
    </source>
</evidence>
<organism evidence="5 6">
    <name type="scientific">Halteria grandinella</name>
    <dbReference type="NCBI Taxonomy" id="5974"/>
    <lineage>
        <taxon>Eukaryota</taxon>
        <taxon>Sar</taxon>
        <taxon>Alveolata</taxon>
        <taxon>Ciliophora</taxon>
        <taxon>Intramacronucleata</taxon>
        <taxon>Spirotrichea</taxon>
        <taxon>Stichotrichia</taxon>
        <taxon>Sporadotrichida</taxon>
        <taxon>Halteriidae</taxon>
        <taxon>Halteria</taxon>
    </lineage>
</organism>
<dbReference type="InterPro" id="IPR003057">
    <property type="entry name" value="Invtbrt_color"/>
</dbReference>
<protein>
    <recommendedName>
        <fullName evidence="4">Lipocalin/cytosolic fatty-acid binding domain-containing protein</fullName>
    </recommendedName>
</protein>
<dbReference type="AlphaFoldDB" id="A0A8J8NJ91"/>
<dbReference type="GO" id="GO:0005737">
    <property type="term" value="C:cytoplasm"/>
    <property type="evidence" value="ECO:0007669"/>
    <property type="project" value="TreeGrafter"/>
</dbReference>
<dbReference type="InterPro" id="IPR000566">
    <property type="entry name" value="Lipocln_cytosolic_FA-bd_dom"/>
</dbReference>
<dbReference type="PRINTS" id="PR01273">
    <property type="entry name" value="INVTBRTCOLOR"/>
</dbReference>
<comment type="similarity">
    <text evidence="1 3">Belongs to the calycin superfamily. Lipocalin family.</text>
</comment>
<dbReference type="GO" id="GO:0006629">
    <property type="term" value="P:lipid metabolic process"/>
    <property type="evidence" value="ECO:0007669"/>
    <property type="project" value="TreeGrafter"/>
</dbReference>
<sequence length="187" mass="21101">MFLPILTVTAALFIGLSDGLKWSLGFCPEPALQSSFDIDQYVGTWYEIARDKNIIFEYGDCTQARYTKMDDGKVQVFNTLMNPVTENVDSAKAVAKCNGAHCKVKFFLFYNGDYRIVSTDYTNYSIVYSCTNVLFFKVEAVWILGRTETLDASLLATIQSTIDTNVPKYGLDRLYYPEQGGSCNYHS</sequence>
<feature type="chain" id="PRO_5035350807" description="Lipocalin/cytosolic fatty-acid binding domain-containing protein" evidence="3">
    <location>
        <begin position="20"/>
        <end position="187"/>
    </location>
</feature>
<comment type="caution">
    <text evidence="5">The sequence shown here is derived from an EMBL/GenBank/DDBJ whole genome shotgun (WGS) entry which is preliminary data.</text>
</comment>
<evidence type="ECO:0000256" key="3">
    <source>
        <dbReference type="PIRNR" id="PIRNR036893"/>
    </source>
</evidence>
<keyword evidence="2" id="KW-1015">Disulfide bond</keyword>
<dbReference type="GO" id="GO:0031409">
    <property type="term" value="F:pigment binding"/>
    <property type="evidence" value="ECO:0007669"/>
    <property type="project" value="InterPro"/>
</dbReference>
<dbReference type="Proteomes" id="UP000785679">
    <property type="component" value="Unassembled WGS sequence"/>
</dbReference>
<dbReference type="InterPro" id="IPR022272">
    <property type="entry name" value="Lipocalin_CS"/>
</dbReference>
<evidence type="ECO:0000313" key="6">
    <source>
        <dbReference type="Proteomes" id="UP000785679"/>
    </source>
</evidence>
<evidence type="ECO:0000259" key="4">
    <source>
        <dbReference type="Pfam" id="PF08212"/>
    </source>
</evidence>
<keyword evidence="6" id="KW-1185">Reference proteome</keyword>
<dbReference type="PANTHER" id="PTHR10612:SF34">
    <property type="entry name" value="APOLIPOPROTEIN D"/>
    <property type="match status" value="1"/>
</dbReference>
<dbReference type="PANTHER" id="PTHR10612">
    <property type="entry name" value="APOLIPOPROTEIN D"/>
    <property type="match status" value="1"/>
</dbReference>
<feature type="domain" description="Lipocalin/cytosolic fatty-acid binding" evidence="4">
    <location>
        <begin position="36"/>
        <end position="164"/>
    </location>
</feature>
<dbReference type="SUPFAM" id="SSF50814">
    <property type="entry name" value="Lipocalins"/>
    <property type="match status" value="1"/>
</dbReference>
<dbReference type="PIRSF" id="PIRSF036893">
    <property type="entry name" value="Lipocalin_ApoD"/>
    <property type="match status" value="1"/>
</dbReference>
<accession>A0A8J8NJ91</accession>
<gene>
    <name evidence="5" type="ORF">FGO68_gene6621</name>
</gene>
<dbReference type="InterPro" id="IPR012674">
    <property type="entry name" value="Calycin"/>
</dbReference>
<evidence type="ECO:0000256" key="2">
    <source>
        <dbReference type="ARBA" id="ARBA00023157"/>
    </source>
</evidence>
<dbReference type="GO" id="GO:0000302">
    <property type="term" value="P:response to reactive oxygen species"/>
    <property type="evidence" value="ECO:0007669"/>
    <property type="project" value="TreeGrafter"/>
</dbReference>
<dbReference type="PROSITE" id="PS00213">
    <property type="entry name" value="LIPOCALIN"/>
    <property type="match status" value="1"/>
</dbReference>
<dbReference type="EMBL" id="RRYP01014957">
    <property type="protein sequence ID" value="TNV75733.1"/>
    <property type="molecule type" value="Genomic_DNA"/>
</dbReference>
<dbReference type="OrthoDB" id="407799at2759"/>
<name>A0A8J8NJ91_HALGN</name>